<feature type="transmembrane region" description="Helical" evidence="7">
    <location>
        <begin position="341"/>
        <end position="367"/>
    </location>
</feature>
<comment type="subcellular location">
    <subcellularLocation>
        <location evidence="1 7">Cell membrane</location>
        <topology evidence="1 7">Multi-pass membrane protein</topology>
    </subcellularLocation>
</comment>
<evidence type="ECO:0000256" key="1">
    <source>
        <dbReference type="ARBA" id="ARBA00004651"/>
    </source>
</evidence>
<evidence type="ECO:0000256" key="4">
    <source>
        <dbReference type="ARBA" id="ARBA00022692"/>
    </source>
</evidence>
<dbReference type="RefSeq" id="WP_060586827.1">
    <property type="nucleotide sequence ID" value="NZ_CP013067.1"/>
</dbReference>
<feature type="transmembrane region" description="Helical" evidence="7">
    <location>
        <begin position="197"/>
        <end position="218"/>
    </location>
</feature>
<feature type="domain" description="ABC transmembrane type-1" evidence="8">
    <location>
        <begin position="345"/>
        <end position="527"/>
    </location>
</feature>
<dbReference type="Proteomes" id="UP000058114">
    <property type="component" value="Chromosome"/>
</dbReference>
<dbReference type="GO" id="GO:0055085">
    <property type="term" value="P:transmembrane transport"/>
    <property type="evidence" value="ECO:0007669"/>
    <property type="project" value="InterPro"/>
</dbReference>
<keyword evidence="2 7" id="KW-0813">Transport</keyword>
<proteinExistence type="inferred from homology"/>
<dbReference type="PATRIC" id="fig|652.5.peg.2849"/>
<feature type="transmembrane region" description="Helical" evidence="7">
    <location>
        <begin position="406"/>
        <end position="426"/>
    </location>
</feature>
<evidence type="ECO:0000256" key="6">
    <source>
        <dbReference type="ARBA" id="ARBA00023136"/>
    </source>
</evidence>
<dbReference type="SUPFAM" id="SSF161098">
    <property type="entry name" value="MetI-like"/>
    <property type="match status" value="2"/>
</dbReference>
<keyword evidence="6 7" id="KW-0472">Membrane</keyword>
<dbReference type="AlphaFoldDB" id="A0A0S2SIJ7"/>
<dbReference type="InterPro" id="IPR035906">
    <property type="entry name" value="MetI-like_sf"/>
</dbReference>
<keyword evidence="5 7" id="KW-1133">Transmembrane helix</keyword>
<comment type="similarity">
    <text evidence="7">Belongs to the binding-protein-dependent transport system permease family.</text>
</comment>
<feature type="transmembrane region" description="Helical" evidence="7">
    <location>
        <begin position="459"/>
        <end position="480"/>
    </location>
</feature>
<dbReference type="Gene3D" id="1.10.3720.10">
    <property type="entry name" value="MetI-like"/>
    <property type="match status" value="2"/>
</dbReference>
<feature type="transmembrane region" description="Helical" evidence="7">
    <location>
        <begin position="374"/>
        <end position="394"/>
    </location>
</feature>
<dbReference type="PROSITE" id="PS50928">
    <property type="entry name" value="ABC_TM1"/>
    <property type="match status" value="2"/>
</dbReference>
<evidence type="ECO:0000256" key="7">
    <source>
        <dbReference type="RuleBase" id="RU363032"/>
    </source>
</evidence>
<dbReference type="EMBL" id="CP013067">
    <property type="protein sequence ID" value="ALP41475.1"/>
    <property type="molecule type" value="Genomic_DNA"/>
</dbReference>
<sequence length="542" mass="59469">MASERLRPLALITTLLLLGLPLLAGLGALLSALRDGAGWSALLAAPGLTTSLLLTLGVSLGSTLFTLLLTFALLAHGWESPPLRRLERWLSPLLALPHVAFAVGLAFLVAPSGWLLRLPAQLLGWSLPPDWQTLRDPLGLGLTLALTLKELPFLLLMALAALRRHEVTRQLHLGQSLGFSPAQVWWRLLLPALWPKIRLPLAAIAAYGCGVVDLPLLLGPDAPPVLAQRLWLWSREADLSLHRLAHQGALLLLSAALLLLALLRWLEYLACQGLRHRQLDGHRRPARARRWPAALTGLLLAVNGAILLALLLWSVTRRWRFPDLFPTHLSSLGWQEALPTALPLLGTTLALALVTTWLAALWALLVLESERRPWPLWLLCLPLLLPQASLLIGLDQALAYLDTTPGIGWVVWGQLLFVFPYVYLCLRGPWHSFDERLLLCARALGASPWRAWWRIKLPLLARPLLAALAVGVAVSLAQYLPTLLLGGGRVMTLTTEAVAIGSGLNRRLAGLYALLQLIIPLAAFLLALWLPGRINPLERRPC</sequence>
<accession>A0A0S2SIJ7</accession>
<dbReference type="GO" id="GO:0005886">
    <property type="term" value="C:plasma membrane"/>
    <property type="evidence" value="ECO:0007669"/>
    <property type="project" value="UniProtKB-SubCell"/>
</dbReference>
<dbReference type="PANTHER" id="PTHR30183:SF6">
    <property type="entry name" value="INNER MEMBRANE ABC TRANSPORTER PERMEASE PROTEIN YNJC"/>
    <property type="match status" value="1"/>
</dbReference>
<keyword evidence="3" id="KW-1003">Cell membrane</keyword>
<feature type="transmembrane region" description="Helical" evidence="7">
    <location>
        <begin position="48"/>
        <end position="74"/>
    </location>
</feature>
<reference evidence="10" key="1">
    <citation type="submission" date="2015-10" db="EMBL/GenBank/DDBJ databases">
        <title>Complete Genome Sequence of Aeromonas schubertii strain WL1483.</title>
        <authorList>
            <person name="Liu L."/>
        </authorList>
    </citation>
    <scope>NUCLEOTIDE SEQUENCE [LARGE SCALE GENOMIC DNA]</scope>
    <source>
        <strain evidence="10">WL1483</strain>
    </source>
</reference>
<reference evidence="9 10" key="2">
    <citation type="journal article" date="2016" name="Genome Announc.">
        <title>Complete Genome Sequence of the Highly Virulent Aeromonas schubertii Strain WL1483, Isolated from Diseased Snakehead Fish (Channa argus) in China.</title>
        <authorList>
            <person name="Liu L."/>
            <person name="Li N."/>
            <person name="Zhang D."/>
            <person name="Fu X."/>
            <person name="Shi C."/>
            <person name="Lin Q."/>
            <person name="Hao G."/>
        </authorList>
    </citation>
    <scope>NUCLEOTIDE SEQUENCE [LARGE SCALE GENOMIC DNA]</scope>
    <source>
        <strain evidence="9 10">WL1483</strain>
    </source>
</reference>
<feature type="transmembrane region" description="Helical" evidence="7">
    <location>
        <begin position="511"/>
        <end position="530"/>
    </location>
</feature>
<name>A0A0S2SIJ7_9GAMM</name>
<dbReference type="PANTHER" id="PTHR30183">
    <property type="entry name" value="MOLYBDENUM TRANSPORT SYSTEM PERMEASE PROTEIN MODB"/>
    <property type="match status" value="1"/>
</dbReference>
<feature type="transmembrane region" description="Helical" evidence="7">
    <location>
        <begin position="138"/>
        <end position="162"/>
    </location>
</feature>
<organism evidence="9 10">
    <name type="scientific">Aeromonas schubertii</name>
    <dbReference type="NCBI Taxonomy" id="652"/>
    <lineage>
        <taxon>Bacteria</taxon>
        <taxon>Pseudomonadati</taxon>
        <taxon>Pseudomonadota</taxon>
        <taxon>Gammaproteobacteria</taxon>
        <taxon>Aeromonadales</taxon>
        <taxon>Aeromonadaceae</taxon>
        <taxon>Aeromonas</taxon>
    </lineage>
</organism>
<evidence type="ECO:0000256" key="5">
    <source>
        <dbReference type="ARBA" id="ARBA00022989"/>
    </source>
</evidence>
<dbReference type="CDD" id="cd06261">
    <property type="entry name" value="TM_PBP2"/>
    <property type="match status" value="1"/>
</dbReference>
<feature type="transmembrane region" description="Helical" evidence="7">
    <location>
        <begin position="249"/>
        <end position="270"/>
    </location>
</feature>
<evidence type="ECO:0000256" key="3">
    <source>
        <dbReference type="ARBA" id="ARBA00022475"/>
    </source>
</evidence>
<evidence type="ECO:0000256" key="2">
    <source>
        <dbReference type="ARBA" id="ARBA00022448"/>
    </source>
</evidence>
<protein>
    <submittedName>
        <fullName evidence="9">ABC transporter permease</fullName>
    </submittedName>
</protein>
<gene>
    <name evidence="9" type="ORF">WL1483_2056</name>
</gene>
<dbReference type="Pfam" id="PF00528">
    <property type="entry name" value="BPD_transp_1"/>
    <property type="match status" value="1"/>
</dbReference>
<feature type="domain" description="ABC transmembrane type-1" evidence="8">
    <location>
        <begin position="48"/>
        <end position="263"/>
    </location>
</feature>
<evidence type="ECO:0000313" key="10">
    <source>
        <dbReference type="Proteomes" id="UP000058114"/>
    </source>
</evidence>
<feature type="transmembrane region" description="Helical" evidence="7">
    <location>
        <begin position="95"/>
        <end position="118"/>
    </location>
</feature>
<dbReference type="InterPro" id="IPR000515">
    <property type="entry name" value="MetI-like"/>
</dbReference>
<evidence type="ECO:0000313" key="9">
    <source>
        <dbReference type="EMBL" id="ALP41475.1"/>
    </source>
</evidence>
<feature type="transmembrane region" description="Helical" evidence="7">
    <location>
        <begin position="291"/>
        <end position="315"/>
    </location>
</feature>
<dbReference type="KEGG" id="asr:WL1483_2056"/>
<evidence type="ECO:0000259" key="8">
    <source>
        <dbReference type="PROSITE" id="PS50928"/>
    </source>
</evidence>
<keyword evidence="4 7" id="KW-0812">Transmembrane</keyword>